<sequence>MNMQKLIEFIKANTPNIMVSQKALEKIVDHFEERILGKNDYLLKAGRNSSYFYLADGFMRAFTYDFHGNEVTTYFYPKDRVVFEIASLILDIPSTEYIEAITECKGYLASCESINKLFHAMPEFREFSRMMMVREFVAYKERTLSMINKSAEERYRELLRNNMEVLQHAQMKHIASYLGITDTSLSRIRRNFLKKAC</sequence>
<dbReference type="InterPro" id="IPR000595">
    <property type="entry name" value="cNMP-bd_dom"/>
</dbReference>
<dbReference type="Gene3D" id="2.60.120.10">
    <property type="entry name" value="Jelly Rolls"/>
    <property type="match status" value="1"/>
</dbReference>
<accession>A0A5J5ID13</accession>
<dbReference type="InterPro" id="IPR014710">
    <property type="entry name" value="RmlC-like_jellyroll"/>
</dbReference>
<reference evidence="2 3" key="1">
    <citation type="submission" date="2019-09" db="EMBL/GenBank/DDBJ databases">
        <title>Draft genome sequence of Ginsengibacter sp. BR5-29.</title>
        <authorList>
            <person name="Im W.-T."/>
        </authorList>
    </citation>
    <scope>NUCLEOTIDE SEQUENCE [LARGE SCALE GENOMIC DNA]</scope>
    <source>
        <strain evidence="2 3">BR5-29</strain>
    </source>
</reference>
<organism evidence="2 3">
    <name type="scientific">Ginsengibacter hankyongi</name>
    <dbReference type="NCBI Taxonomy" id="2607284"/>
    <lineage>
        <taxon>Bacteria</taxon>
        <taxon>Pseudomonadati</taxon>
        <taxon>Bacteroidota</taxon>
        <taxon>Chitinophagia</taxon>
        <taxon>Chitinophagales</taxon>
        <taxon>Chitinophagaceae</taxon>
        <taxon>Ginsengibacter</taxon>
    </lineage>
</organism>
<protein>
    <submittedName>
        <fullName evidence="2">Crp/Fnr family transcriptional regulator</fullName>
    </submittedName>
</protein>
<dbReference type="CDD" id="cd00038">
    <property type="entry name" value="CAP_ED"/>
    <property type="match status" value="1"/>
</dbReference>
<evidence type="ECO:0000313" key="2">
    <source>
        <dbReference type="EMBL" id="KAA9037149.1"/>
    </source>
</evidence>
<evidence type="ECO:0000313" key="3">
    <source>
        <dbReference type="Proteomes" id="UP000326903"/>
    </source>
</evidence>
<dbReference type="EMBL" id="VYQF01000006">
    <property type="protein sequence ID" value="KAA9037149.1"/>
    <property type="molecule type" value="Genomic_DNA"/>
</dbReference>
<evidence type="ECO:0000259" key="1">
    <source>
        <dbReference type="PROSITE" id="PS50042"/>
    </source>
</evidence>
<comment type="caution">
    <text evidence="2">The sequence shown here is derived from an EMBL/GenBank/DDBJ whole genome shotgun (WGS) entry which is preliminary data.</text>
</comment>
<keyword evidence="3" id="KW-1185">Reference proteome</keyword>
<dbReference type="InterPro" id="IPR018490">
    <property type="entry name" value="cNMP-bd_dom_sf"/>
</dbReference>
<dbReference type="SUPFAM" id="SSF51206">
    <property type="entry name" value="cAMP-binding domain-like"/>
    <property type="match status" value="1"/>
</dbReference>
<proteinExistence type="predicted"/>
<dbReference type="Proteomes" id="UP000326903">
    <property type="component" value="Unassembled WGS sequence"/>
</dbReference>
<feature type="domain" description="Cyclic nucleotide-binding" evidence="1">
    <location>
        <begin position="19"/>
        <end position="135"/>
    </location>
</feature>
<dbReference type="PROSITE" id="PS50042">
    <property type="entry name" value="CNMP_BINDING_3"/>
    <property type="match status" value="1"/>
</dbReference>
<dbReference type="AlphaFoldDB" id="A0A5J5ID13"/>
<name>A0A5J5ID13_9BACT</name>
<gene>
    <name evidence="2" type="ORF">FW778_17115</name>
</gene>